<evidence type="ECO:0000256" key="7">
    <source>
        <dbReference type="SAM" id="MobiDB-lite"/>
    </source>
</evidence>
<comment type="function">
    <text evidence="6">Required for the assembly of the V0 complex of the vacuolar ATPase (V-ATPase) in the endoplasmic reticulum.</text>
</comment>
<feature type="region of interest" description="Disordered" evidence="7">
    <location>
        <begin position="1"/>
        <end position="26"/>
    </location>
</feature>
<feature type="transmembrane region" description="Helical" evidence="6">
    <location>
        <begin position="75"/>
        <end position="98"/>
    </location>
</feature>
<dbReference type="Proteomes" id="UP000320333">
    <property type="component" value="Unassembled WGS sequence"/>
</dbReference>
<feature type="compositionally biased region" description="Polar residues" evidence="7">
    <location>
        <begin position="9"/>
        <end position="21"/>
    </location>
</feature>
<organism evidence="8 9">
    <name type="scientific">Chytriomyces confervae</name>
    <dbReference type="NCBI Taxonomy" id="246404"/>
    <lineage>
        <taxon>Eukaryota</taxon>
        <taxon>Fungi</taxon>
        <taxon>Fungi incertae sedis</taxon>
        <taxon>Chytridiomycota</taxon>
        <taxon>Chytridiomycota incertae sedis</taxon>
        <taxon>Chytridiomycetes</taxon>
        <taxon>Chytridiales</taxon>
        <taxon>Chytriomycetaceae</taxon>
        <taxon>Chytriomyces</taxon>
    </lineage>
</organism>
<dbReference type="PANTHER" id="PTHR31792:SF3">
    <property type="entry name" value="VACUOLAR ATPASE ASSEMBLY INTEGRAL MEMBRANE PROTEIN VMA21"/>
    <property type="match status" value="1"/>
</dbReference>
<name>A0A507FLJ7_9FUNG</name>
<dbReference type="GO" id="GO:0033116">
    <property type="term" value="C:endoplasmic reticulum-Golgi intermediate compartment membrane"/>
    <property type="evidence" value="ECO:0007669"/>
    <property type="project" value="UniProtKB-SubCell"/>
</dbReference>
<evidence type="ECO:0000256" key="3">
    <source>
        <dbReference type="ARBA" id="ARBA00022989"/>
    </source>
</evidence>
<dbReference type="OrthoDB" id="160405at2759"/>
<gene>
    <name evidence="8" type="ORF">CcCBS67573_g02827</name>
</gene>
<comment type="caution">
    <text evidence="8">The sequence shown here is derived from an EMBL/GenBank/DDBJ whole genome shotgun (WGS) entry which is preliminary data.</text>
</comment>
<comment type="subcellular location">
    <subcellularLocation>
        <location evidence="6">Endoplasmic reticulum membrane</location>
        <topology evidence="6">Multi-pass membrane protein</topology>
    </subcellularLocation>
    <subcellularLocation>
        <location evidence="6">Endoplasmic reticulum-Golgi intermediate compartment membrane</location>
        <topology evidence="6">Multi-pass membrane protein</topology>
    </subcellularLocation>
    <subcellularLocation>
        <location evidence="6">Cytoplasmic vesicle</location>
        <location evidence="6">COPII-coated vesicle membrane</location>
        <topology evidence="6">Multi-pass membrane protein</topology>
    </subcellularLocation>
</comment>
<evidence type="ECO:0000313" key="8">
    <source>
        <dbReference type="EMBL" id="TPX75897.1"/>
    </source>
</evidence>
<dbReference type="InterPro" id="IPR019013">
    <property type="entry name" value="Vma21"/>
</dbReference>
<protein>
    <submittedName>
        <fullName evidence="8">Uncharacterized protein</fullName>
    </submittedName>
</protein>
<comment type="similarity">
    <text evidence="6">Belongs to the VMA21 family.</text>
</comment>
<proteinExistence type="inferred from homology"/>
<accession>A0A507FLJ7</accession>
<keyword evidence="5 6" id="KW-0968">Cytoplasmic vesicle</keyword>
<evidence type="ECO:0000256" key="6">
    <source>
        <dbReference type="HAMAP-Rule" id="MF_03058"/>
    </source>
</evidence>
<sequence>MSTLRKRNTVTPSTAPAQETKQPVLPASRKLTSNASPVIPASVLAKVAFFTVLMFTLPIGVYYATIDRLFAGESLYSAICAVVAANLVLVAYIVVAFLEDDGDQTHSENSNRNYAGLAKPIQKKRVEKVDDKVIDGMIKEGGRPKTDVPKTDTDATDEPESKDK</sequence>
<comment type="caution">
    <text evidence="6">Lacks conserved residue(s) required for the propagation of feature annotation.</text>
</comment>
<dbReference type="STRING" id="246404.A0A507FLJ7"/>
<evidence type="ECO:0000313" key="9">
    <source>
        <dbReference type="Proteomes" id="UP000320333"/>
    </source>
</evidence>
<dbReference type="AlphaFoldDB" id="A0A507FLJ7"/>
<dbReference type="GO" id="GO:0012507">
    <property type="term" value="C:ER to Golgi transport vesicle membrane"/>
    <property type="evidence" value="ECO:0007669"/>
    <property type="project" value="UniProtKB-SubCell"/>
</dbReference>
<dbReference type="EMBL" id="QEAP01000064">
    <property type="protein sequence ID" value="TPX75897.1"/>
    <property type="molecule type" value="Genomic_DNA"/>
</dbReference>
<dbReference type="Pfam" id="PF09446">
    <property type="entry name" value="VMA21"/>
    <property type="match status" value="1"/>
</dbReference>
<evidence type="ECO:0000256" key="1">
    <source>
        <dbReference type="ARBA" id="ARBA00022692"/>
    </source>
</evidence>
<evidence type="ECO:0000256" key="5">
    <source>
        <dbReference type="ARBA" id="ARBA00023329"/>
    </source>
</evidence>
<evidence type="ECO:0000256" key="4">
    <source>
        <dbReference type="ARBA" id="ARBA00023136"/>
    </source>
</evidence>
<keyword evidence="2 6" id="KW-0256">Endoplasmic reticulum</keyword>
<keyword evidence="3 6" id="KW-1133">Transmembrane helix</keyword>
<feature type="region of interest" description="Disordered" evidence="7">
    <location>
        <begin position="135"/>
        <end position="164"/>
    </location>
</feature>
<feature type="transmembrane region" description="Helical" evidence="6">
    <location>
        <begin position="38"/>
        <end position="63"/>
    </location>
</feature>
<keyword evidence="4 6" id="KW-0472">Membrane</keyword>
<dbReference type="PANTHER" id="PTHR31792">
    <property type="entry name" value="VACUOLAR ATPASE ASSEMBLY INTEGRAL MEMBRANE PROTEIN VMA21"/>
    <property type="match status" value="1"/>
</dbReference>
<keyword evidence="1 6" id="KW-0812">Transmembrane</keyword>
<evidence type="ECO:0000256" key="2">
    <source>
        <dbReference type="ARBA" id="ARBA00022824"/>
    </source>
</evidence>
<dbReference type="GO" id="GO:0070072">
    <property type="term" value="P:vacuolar proton-transporting V-type ATPase complex assembly"/>
    <property type="evidence" value="ECO:0007669"/>
    <property type="project" value="UniProtKB-UniRule"/>
</dbReference>
<dbReference type="GO" id="GO:0005789">
    <property type="term" value="C:endoplasmic reticulum membrane"/>
    <property type="evidence" value="ECO:0007669"/>
    <property type="project" value="UniProtKB-SubCell"/>
</dbReference>
<reference evidence="8 9" key="1">
    <citation type="journal article" date="2019" name="Sci. Rep.">
        <title>Comparative genomics of chytrid fungi reveal insights into the obligate biotrophic and pathogenic lifestyle of Synchytrium endobioticum.</title>
        <authorList>
            <person name="van de Vossenberg B.T.L.H."/>
            <person name="Warris S."/>
            <person name="Nguyen H.D.T."/>
            <person name="van Gent-Pelzer M.P.E."/>
            <person name="Joly D.L."/>
            <person name="van de Geest H.C."/>
            <person name="Bonants P.J.M."/>
            <person name="Smith D.S."/>
            <person name="Levesque C.A."/>
            <person name="van der Lee T.A.J."/>
        </authorList>
    </citation>
    <scope>NUCLEOTIDE SEQUENCE [LARGE SCALE GENOMIC DNA]</scope>
    <source>
        <strain evidence="8 9">CBS 675.73</strain>
    </source>
</reference>
<keyword evidence="9" id="KW-1185">Reference proteome</keyword>
<dbReference type="HAMAP" id="MF_03058">
    <property type="entry name" value="VMA21"/>
    <property type="match status" value="1"/>
</dbReference>